<dbReference type="PANTHER" id="PTHR42928:SF5">
    <property type="entry name" value="BLR1237 PROTEIN"/>
    <property type="match status" value="1"/>
</dbReference>
<gene>
    <name evidence="2" type="ORF">HK414_17695</name>
</gene>
<evidence type="ECO:0000313" key="3">
    <source>
        <dbReference type="Proteomes" id="UP000500826"/>
    </source>
</evidence>
<dbReference type="Proteomes" id="UP000500826">
    <property type="component" value="Chromosome"/>
</dbReference>
<accession>A0ABX6P5P5</accession>
<proteinExistence type="inferred from homology"/>
<evidence type="ECO:0008006" key="4">
    <source>
        <dbReference type="Google" id="ProtNLM"/>
    </source>
</evidence>
<dbReference type="EMBL" id="CP053418">
    <property type="protein sequence ID" value="QJW84799.1"/>
    <property type="molecule type" value="Genomic_DNA"/>
</dbReference>
<dbReference type="PANTHER" id="PTHR42928">
    <property type="entry name" value="TRICARBOXYLATE-BINDING PROTEIN"/>
    <property type="match status" value="1"/>
</dbReference>
<protein>
    <recommendedName>
        <fullName evidence="4">Tripartite tricarboxylate transporter substrate binding protein</fullName>
    </recommendedName>
</protein>
<dbReference type="Gene3D" id="3.40.190.150">
    <property type="entry name" value="Bordetella uptake gene, domain 1"/>
    <property type="match status" value="1"/>
</dbReference>
<dbReference type="Gene3D" id="3.40.190.10">
    <property type="entry name" value="Periplasmic binding protein-like II"/>
    <property type="match status" value="1"/>
</dbReference>
<evidence type="ECO:0000256" key="1">
    <source>
        <dbReference type="ARBA" id="ARBA00006987"/>
    </source>
</evidence>
<organism evidence="2 3">
    <name type="scientific">Ramlibacter terrae</name>
    <dbReference type="NCBI Taxonomy" id="2732511"/>
    <lineage>
        <taxon>Bacteria</taxon>
        <taxon>Pseudomonadati</taxon>
        <taxon>Pseudomonadota</taxon>
        <taxon>Betaproteobacteria</taxon>
        <taxon>Burkholderiales</taxon>
        <taxon>Comamonadaceae</taxon>
        <taxon>Ramlibacter</taxon>
    </lineage>
</organism>
<keyword evidence="3" id="KW-1185">Reference proteome</keyword>
<reference evidence="2 3" key="1">
    <citation type="submission" date="2020-05" db="EMBL/GenBank/DDBJ databases">
        <title>Ramlibacter rhizophilus sp. nov., isolated from rhizosphere soil of national flower Mugunghwa from South Korea.</title>
        <authorList>
            <person name="Zheng-Fei Y."/>
            <person name="Huan T."/>
        </authorList>
    </citation>
    <scope>NUCLEOTIDE SEQUENCE [LARGE SCALE GENOMIC DNA]</scope>
    <source>
        <strain evidence="2 3">H242</strain>
    </source>
</reference>
<dbReference type="InterPro" id="IPR005064">
    <property type="entry name" value="BUG"/>
</dbReference>
<dbReference type="Pfam" id="PF03401">
    <property type="entry name" value="TctC"/>
    <property type="match status" value="1"/>
</dbReference>
<name>A0ABX6P5P5_9BURK</name>
<reference evidence="2 3" key="2">
    <citation type="submission" date="2020-05" db="EMBL/GenBank/DDBJ databases">
        <authorList>
            <person name="Khan S.A."/>
            <person name="Jeon C.O."/>
            <person name="Chun B.H."/>
        </authorList>
    </citation>
    <scope>NUCLEOTIDE SEQUENCE [LARGE SCALE GENOMIC DNA]</scope>
    <source>
        <strain evidence="2 3">H242</strain>
    </source>
</reference>
<sequence>MLNRRQLCTGLAATIGMAATGARSQSLPQTLRFIVVVPPGASMDNVTRLVADRLKDTLKRNVLVEYKPGGTGLVASQFLKTTDPDGSYVMFAPLAVSAFFPFLYQKLSFDPDTDLVPVCDGVHIPHALTVSAGSGVQNLQQFLAAAKADPLKGSIGTSSMSSVGALLCTGCGRSPASTCNWSRTRADSRC</sequence>
<evidence type="ECO:0000313" key="2">
    <source>
        <dbReference type="EMBL" id="QJW84799.1"/>
    </source>
</evidence>
<dbReference type="InterPro" id="IPR042100">
    <property type="entry name" value="Bug_dom1"/>
</dbReference>
<comment type="similarity">
    <text evidence="1">Belongs to the UPF0065 (bug) family.</text>
</comment>